<name>A0A552WVZ0_9MICO</name>
<dbReference type="AlphaFoldDB" id="A0A552WVZ0"/>
<keyword evidence="1" id="KW-0812">Transmembrane</keyword>
<dbReference type="Proteomes" id="UP000318693">
    <property type="component" value="Unassembled WGS sequence"/>
</dbReference>
<keyword evidence="1" id="KW-1133">Transmembrane helix</keyword>
<comment type="caution">
    <text evidence="3">The sequence shown here is derived from an EMBL/GenBank/DDBJ whole genome shotgun (WGS) entry which is preliminary data.</text>
</comment>
<keyword evidence="1" id="KW-0472">Membrane</keyword>
<evidence type="ECO:0000313" key="4">
    <source>
        <dbReference type="Proteomes" id="UP000318693"/>
    </source>
</evidence>
<dbReference type="EMBL" id="VJXR01000005">
    <property type="protein sequence ID" value="TRW46964.1"/>
    <property type="molecule type" value="Genomic_DNA"/>
</dbReference>
<evidence type="ECO:0000313" key="3">
    <source>
        <dbReference type="EMBL" id="TRW46964.1"/>
    </source>
</evidence>
<gene>
    <name evidence="3" type="ORF">FJ693_02990</name>
</gene>
<accession>A0A552WVZ0</accession>
<organism evidence="3 4">
    <name type="scientific">Georgenia yuyongxinii</name>
    <dbReference type="NCBI Taxonomy" id="2589797"/>
    <lineage>
        <taxon>Bacteria</taxon>
        <taxon>Bacillati</taxon>
        <taxon>Actinomycetota</taxon>
        <taxon>Actinomycetes</taxon>
        <taxon>Micrococcales</taxon>
        <taxon>Bogoriellaceae</taxon>
        <taxon>Georgenia</taxon>
    </lineage>
</organism>
<sequence>MPAPEQLTAYDASNPATPPELLAAIAAQRPDLRALVAANPATSSDVLGHLARLGDVAVDAALARRAGAPGVAPVPYPPAGGPFVAPTGAGYGHGAPANSYTAGSVHGAAADPYQTGPAFIPGATGHAPGATGHAPGATGYAPGAAGFAPGVAGYAPSTSTYPGAAPWEPTTKRSWLPWIIVGAVAVIVACVIAVAALVSTRVDDFAPTFDPSVDGYGSDPALDAFWDGCAAGDGAACDDLFWQSPAGSEYEDFGNTCGGRFQYGPFSCDGKI</sequence>
<feature type="transmembrane region" description="Helical" evidence="1">
    <location>
        <begin position="175"/>
        <end position="198"/>
    </location>
</feature>
<dbReference type="RefSeq" id="WP_143417054.1">
    <property type="nucleotide sequence ID" value="NZ_VJXR01000005.1"/>
</dbReference>
<proteinExistence type="predicted"/>
<dbReference type="Pfam" id="PF25591">
    <property type="entry name" value="LRV_2"/>
    <property type="match status" value="1"/>
</dbReference>
<protein>
    <recommendedName>
        <fullName evidence="2">Leucine rich repeat variant domain-containing protein</fullName>
    </recommendedName>
</protein>
<keyword evidence="4" id="KW-1185">Reference proteome</keyword>
<evidence type="ECO:0000259" key="2">
    <source>
        <dbReference type="Pfam" id="PF25591"/>
    </source>
</evidence>
<feature type="domain" description="Leucine rich repeat variant" evidence="2">
    <location>
        <begin position="7"/>
        <end position="66"/>
    </location>
</feature>
<dbReference type="InterPro" id="IPR057893">
    <property type="entry name" value="LRV_2"/>
</dbReference>
<evidence type="ECO:0000256" key="1">
    <source>
        <dbReference type="SAM" id="Phobius"/>
    </source>
</evidence>
<reference evidence="3 4" key="1">
    <citation type="submission" date="2019-07" db="EMBL/GenBank/DDBJ databases">
        <title>Georgenia wutianyii sp. nov. and Georgenia *** sp. nov. isolated from plateau pika (Ochotona curzoniae) in the Qinghai-Tibet plateau of China.</title>
        <authorList>
            <person name="Tian Z."/>
        </authorList>
    </citation>
    <scope>NUCLEOTIDE SEQUENCE [LARGE SCALE GENOMIC DNA]</scope>
    <source>
        <strain evidence="3 4">Z446</strain>
    </source>
</reference>